<evidence type="ECO:0000313" key="1">
    <source>
        <dbReference type="EMBL" id="GGG75833.1"/>
    </source>
</evidence>
<gene>
    <name evidence="1" type="ORF">GCM10011415_25590</name>
</gene>
<dbReference type="EMBL" id="BMJV01000005">
    <property type="protein sequence ID" value="GGG75833.1"/>
    <property type="molecule type" value="Genomic_DNA"/>
</dbReference>
<sequence>MLSGHGGELYGDPRNDSIHLSWNADDGASALGGVWTVDEPTSDHVFGDVRVIDPEDASHTESLFEPSARGASGVSVIPIFLIRGMATGASKVACKFTVLKPSSGQAHLIRID</sequence>
<protein>
    <submittedName>
        <fullName evidence="1">Uncharacterized protein</fullName>
    </submittedName>
</protein>
<evidence type="ECO:0000313" key="2">
    <source>
        <dbReference type="Proteomes" id="UP000617145"/>
    </source>
</evidence>
<comment type="caution">
    <text evidence="1">The sequence shown here is derived from an EMBL/GenBank/DDBJ whole genome shotgun (WGS) entry which is preliminary data.</text>
</comment>
<reference evidence="1" key="2">
    <citation type="submission" date="2020-09" db="EMBL/GenBank/DDBJ databases">
        <authorList>
            <person name="Sun Q."/>
            <person name="Zhou Y."/>
        </authorList>
    </citation>
    <scope>NUCLEOTIDE SEQUENCE</scope>
    <source>
        <strain evidence="1">CGMCC 1.15762</strain>
    </source>
</reference>
<organism evidence="1 2">
    <name type="scientific">Salipiger pallidus</name>
    <dbReference type="NCBI Taxonomy" id="1775170"/>
    <lineage>
        <taxon>Bacteria</taxon>
        <taxon>Pseudomonadati</taxon>
        <taxon>Pseudomonadota</taxon>
        <taxon>Alphaproteobacteria</taxon>
        <taxon>Rhodobacterales</taxon>
        <taxon>Roseobacteraceae</taxon>
        <taxon>Salipiger</taxon>
    </lineage>
</organism>
<dbReference type="AlphaFoldDB" id="A0A8J2ZKV5"/>
<reference evidence="1" key="1">
    <citation type="journal article" date="2014" name="Int. J. Syst. Evol. Microbiol.">
        <title>Complete genome sequence of Corynebacterium casei LMG S-19264T (=DSM 44701T), isolated from a smear-ripened cheese.</title>
        <authorList>
            <consortium name="US DOE Joint Genome Institute (JGI-PGF)"/>
            <person name="Walter F."/>
            <person name="Albersmeier A."/>
            <person name="Kalinowski J."/>
            <person name="Ruckert C."/>
        </authorList>
    </citation>
    <scope>NUCLEOTIDE SEQUENCE</scope>
    <source>
        <strain evidence="1">CGMCC 1.15762</strain>
    </source>
</reference>
<accession>A0A8J2ZKV5</accession>
<keyword evidence="2" id="KW-1185">Reference proteome</keyword>
<proteinExistence type="predicted"/>
<name>A0A8J2ZKV5_9RHOB</name>
<dbReference type="RefSeq" id="WP_188790619.1">
    <property type="nucleotide sequence ID" value="NZ_BMJV01000005.1"/>
</dbReference>
<dbReference type="Proteomes" id="UP000617145">
    <property type="component" value="Unassembled WGS sequence"/>
</dbReference>